<gene>
    <name evidence="2" type="ORF">GHT09_011744</name>
</gene>
<feature type="region of interest" description="Disordered" evidence="1">
    <location>
        <begin position="1"/>
        <end position="71"/>
    </location>
</feature>
<accession>A0A834QHF5</accession>
<organism evidence="2 3">
    <name type="scientific">Marmota monax</name>
    <name type="common">Woodchuck</name>
    <dbReference type="NCBI Taxonomy" id="9995"/>
    <lineage>
        <taxon>Eukaryota</taxon>
        <taxon>Metazoa</taxon>
        <taxon>Chordata</taxon>
        <taxon>Craniata</taxon>
        <taxon>Vertebrata</taxon>
        <taxon>Euteleostomi</taxon>
        <taxon>Mammalia</taxon>
        <taxon>Eutheria</taxon>
        <taxon>Euarchontoglires</taxon>
        <taxon>Glires</taxon>
        <taxon>Rodentia</taxon>
        <taxon>Sciuromorpha</taxon>
        <taxon>Sciuridae</taxon>
        <taxon>Xerinae</taxon>
        <taxon>Marmotini</taxon>
        <taxon>Marmota</taxon>
    </lineage>
</organism>
<dbReference type="Proteomes" id="UP000662637">
    <property type="component" value="Unassembled WGS sequence"/>
</dbReference>
<protein>
    <submittedName>
        <fullName evidence="2">Uncharacterized protein</fullName>
    </submittedName>
</protein>
<dbReference type="AlphaFoldDB" id="A0A834QHF5"/>
<name>A0A834QHF5_MARMO</name>
<evidence type="ECO:0000313" key="3">
    <source>
        <dbReference type="Proteomes" id="UP000662637"/>
    </source>
</evidence>
<proteinExistence type="predicted"/>
<comment type="caution">
    <text evidence="2">The sequence shown here is derived from an EMBL/GenBank/DDBJ whole genome shotgun (WGS) entry which is preliminary data.</text>
</comment>
<evidence type="ECO:0000313" key="2">
    <source>
        <dbReference type="EMBL" id="KAF7477185.1"/>
    </source>
</evidence>
<sequence>MIPGKKSKGLSTCPWPNPGGQPSRVPASGARLPKRAASSGHSGYRPAPPRPYARRARSRTGRAGGAWARGGRDWERARRRFPEAPCGRESQRPAAAGYFTDIINF</sequence>
<evidence type="ECO:0000256" key="1">
    <source>
        <dbReference type="SAM" id="MobiDB-lite"/>
    </source>
</evidence>
<reference evidence="2" key="1">
    <citation type="submission" date="2020-08" db="EMBL/GenBank/DDBJ databases">
        <authorList>
            <person name="Shumante A."/>
            <person name="Zimin A.V."/>
            <person name="Puiu D."/>
            <person name="Salzberg S.L."/>
        </authorList>
    </citation>
    <scope>NUCLEOTIDE SEQUENCE</scope>
    <source>
        <strain evidence="2">WC2-LM</strain>
        <tissue evidence="2">Liver</tissue>
    </source>
</reference>
<dbReference type="EMBL" id="WJEC01002086">
    <property type="protein sequence ID" value="KAF7477185.1"/>
    <property type="molecule type" value="Genomic_DNA"/>
</dbReference>